<evidence type="ECO:0000259" key="17">
    <source>
        <dbReference type="PROSITE" id="PS50979"/>
    </source>
</evidence>
<dbReference type="PROSITE" id="PS00867">
    <property type="entry name" value="CPSASE_2"/>
    <property type="match status" value="1"/>
</dbReference>
<dbReference type="Pfam" id="PF02785">
    <property type="entry name" value="Biotin_carb_C"/>
    <property type="match status" value="1"/>
</dbReference>
<organism evidence="18 19">
    <name type="scientific">Ectopseudomonas mendocina</name>
    <name type="common">Pseudomonas mendocina</name>
    <dbReference type="NCBI Taxonomy" id="300"/>
    <lineage>
        <taxon>Bacteria</taxon>
        <taxon>Pseudomonadati</taxon>
        <taxon>Pseudomonadota</taxon>
        <taxon>Gammaproteobacteria</taxon>
        <taxon>Pseudomonadales</taxon>
        <taxon>Pseudomonadaceae</taxon>
        <taxon>Ectopseudomonas</taxon>
    </lineage>
</organism>
<dbReference type="Gene3D" id="2.40.100.10">
    <property type="entry name" value="Cyclophilin-like"/>
    <property type="match status" value="2"/>
</dbReference>
<comment type="function">
    <text evidence="2">This protein is a component of the acetyl coenzyme A carboxylase complex; first, biotin carboxylase catalyzes the carboxylation of the carrier protein and then the transcarboxylase transfers the carboxyl group to form malonyl-CoA.</text>
</comment>
<dbReference type="InterPro" id="IPR011053">
    <property type="entry name" value="Single_hybrid_motif"/>
</dbReference>
<evidence type="ECO:0000256" key="5">
    <source>
        <dbReference type="ARBA" id="ARBA00017242"/>
    </source>
</evidence>
<dbReference type="Gene3D" id="2.40.50.100">
    <property type="match status" value="1"/>
</dbReference>
<dbReference type="InterPro" id="IPR016185">
    <property type="entry name" value="PreATP-grasp_dom_sf"/>
</dbReference>
<comment type="caution">
    <text evidence="18">The sequence shown here is derived from an EMBL/GenBank/DDBJ whole genome shotgun (WGS) entry which is preliminary data.</text>
</comment>
<keyword evidence="8" id="KW-0378">Hydrolase</keyword>
<dbReference type="PROSITE" id="PS50975">
    <property type="entry name" value="ATP_GRASP"/>
    <property type="match status" value="1"/>
</dbReference>
<dbReference type="PROSITE" id="PS50968">
    <property type="entry name" value="BIOTINYL_LIPOYL"/>
    <property type="match status" value="1"/>
</dbReference>
<protein>
    <recommendedName>
        <fullName evidence="5">Biotin carboxylase</fullName>
    </recommendedName>
    <alternativeName>
        <fullName evidence="11">Acetyl-coenzyme A carboxylase biotin carboxylase subunit A</fullName>
    </alternativeName>
</protein>
<dbReference type="InterPro" id="IPR011761">
    <property type="entry name" value="ATP-grasp"/>
</dbReference>
<dbReference type="InterPro" id="IPR005482">
    <property type="entry name" value="Biotin_COase_C"/>
</dbReference>
<evidence type="ECO:0000256" key="6">
    <source>
        <dbReference type="ARBA" id="ARBA00022598"/>
    </source>
</evidence>
<dbReference type="RefSeq" id="WP_143500208.1">
    <property type="nucleotide sequence ID" value="NZ_SCFV01000001.1"/>
</dbReference>
<dbReference type="Pfam" id="PF00364">
    <property type="entry name" value="Biotin_lipoyl"/>
    <property type="match status" value="1"/>
</dbReference>
<sequence>MFDKLLIANRGAIACRILRTLRALNVGGVAVYSEADAASLHIQQANEAFSLGDGPAAQTYLVVDKILAAAKASGAKAIHPGYGFLSENAAFAEACEAAGIAFVGPTPEQLRVFGLKHTARALAKQHGVPMLEGTELLESLEAALLAGEQVGYPVMLKSTAGGGGIGMRVCRSAEELSDAFEAVKRLGQNNFSDSGVFIEKYIQRARHLEVQVFGDGQGEVLALGVRDCSVQRRNQKVLEETPAPNLPAGMADELCAAAIKLAKAVNYRSAGTVEFVYDSEAERFYFLEVNTRLQVEHGVTEQVWGVDLVRWMIELAAGDLPPLSELAKGLKPSGHAIQARLYAEDPGRDFQPSPGLLTAVQFPEADGKALRIDTWVEAGCEIPPYFDPMIAKLITWAPTREQASSALDKALADSVLYGVECNRDYLRQIIKDAPFASGSPWTRCLENLAYQATTFEVLSAGTQTTVQDFPGRIGYWAVGVPPSGPMDSRALRLGNRLLGNDEGAAALEITMSGPLLRFNTDAVIAVTGAEIPLSIDGVEQPMNTALLVKAGSNLTLGTIAGAGARSYLSIRGGIQVPDYLGSKSTFTLGQFGGHGGRALRAGDVLHIPVLADRQAGNQMPAELYPALPTVREIRVIYGPHGAPEYFTPAYIDTFFATAWEVHFNSSRTGVRLIGPKPEWVRESGGEAGLHPSNIHDNPYAIGAVDFTGDMPVILGPDGPSLGGFVCPVTIIEADLWQLGQLKAGDKVRFVPVDIATARELAQSNAREYAELALVSPLPFMGEGSGERVLENTQSPSPQPSPASGRGSRSVLASPIVLDLGEGDTRLVARLSGDTHLLLEIGQPELDLVLRFRGHALMQALEAKTLDGVIDLTPGIRSLQVHYQPETLALQKLLDIVAGEWDAVCAARDLKVPSRIVHLPLSWDDPACQLAIEKYMTTVRKDAPWCPSNLEFIRRINDLENLDEVYRTVFDASYLVMGLGDVYLGAPVATPLDPRHRLVTTKYNPARTWTAENSVGIGGAYMCVYGMEGPGGYQFVGRTLQMWNRYREVAAFGGKPWLLRFFDQIRFYPVSADELLRIRRDFPLGRFELRIEESELALADYQQFLTDEADGIAAFRDQQRTAFAAERQRWIDSGQAHFESDEGVAEVAEDAPLEAGQCSVDSHIAGNLWQVQVEAGARVEAGDVLVILESMKMEIPLTAPMAGTVREVRVQPGSPVRAGQRVVVLEEA</sequence>
<dbReference type="PROSITE" id="PS00866">
    <property type="entry name" value="CPSASE_1"/>
    <property type="match status" value="1"/>
</dbReference>
<dbReference type="SMART" id="SM00796">
    <property type="entry name" value="AHS1"/>
    <property type="match status" value="1"/>
</dbReference>
<dbReference type="InterPro" id="IPR011054">
    <property type="entry name" value="Rudment_hybrid_motif"/>
</dbReference>
<evidence type="ECO:0000256" key="8">
    <source>
        <dbReference type="ARBA" id="ARBA00022801"/>
    </source>
</evidence>
<dbReference type="InterPro" id="IPR003778">
    <property type="entry name" value="CT_A_B"/>
</dbReference>
<dbReference type="InterPro" id="IPR029000">
    <property type="entry name" value="Cyclophilin-like_dom_sf"/>
</dbReference>
<name>A0ABD7S197_ECTME</name>
<dbReference type="GO" id="GO:0004075">
    <property type="term" value="F:biotin carboxylase activity"/>
    <property type="evidence" value="ECO:0007669"/>
    <property type="project" value="UniProtKB-EC"/>
</dbReference>
<accession>A0ABD7S197</accession>
<evidence type="ECO:0000256" key="3">
    <source>
        <dbReference type="ARBA" id="ARBA00004956"/>
    </source>
</evidence>
<dbReference type="PROSITE" id="PS50979">
    <property type="entry name" value="BC"/>
    <property type="match status" value="1"/>
</dbReference>
<dbReference type="InterPro" id="IPR000089">
    <property type="entry name" value="Biotin_lipoyl"/>
</dbReference>
<dbReference type="InterPro" id="IPR011764">
    <property type="entry name" value="Biotin_carboxylation_dom"/>
</dbReference>
<dbReference type="CDD" id="cd06850">
    <property type="entry name" value="biotinyl_domain"/>
    <property type="match status" value="1"/>
</dbReference>
<feature type="domain" description="ATP-grasp" evidence="16">
    <location>
        <begin position="120"/>
        <end position="317"/>
    </location>
</feature>
<dbReference type="PANTHER" id="PTHR18866:SF128">
    <property type="entry name" value="UREA AMIDOLYASE"/>
    <property type="match status" value="1"/>
</dbReference>
<dbReference type="GO" id="GO:0016787">
    <property type="term" value="F:hydrolase activity"/>
    <property type="evidence" value="ECO:0007669"/>
    <property type="project" value="UniProtKB-KW"/>
</dbReference>
<comment type="catalytic activity">
    <reaction evidence="12">
        <text>N(6)-biotinyl-L-lysyl-[protein] + hydrogencarbonate + ATP = N(6)-carboxybiotinyl-L-lysyl-[protein] + ADP + phosphate + H(+)</text>
        <dbReference type="Rhea" id="RHEA:13501"/>
        <dbReference type="Rhea" id="RHEA-COMP:10505"/>
        <dbReference type="Rhea" id="RHEA-COMP:10506"/>
        <dbReference type="ChEBI" id="CHEBI:15378"/>
        <dbReference type="ChEBI" id="CHEBI:17544"/>
        <dbReference type="ChEBI" id="CHEBI:30616"/>
        <dbReference type="ChEBI" id="CHEBI:43474"/>
        <dbReference type="ChEBI" id="CHEBI:83144"/>
        <dbReference type="ChEBI" id="CHEBI:83145"/>
        <dbReference type="ChEBI" id="CHEBI:456216"/>
        <dbReference type="EC" id="6.3.4.14"/>
    </reaction>
</comment>
<dbReference type="SUPFAM" id="SSF51246">
    <property type="entry name" value="Rudiment single hybrid motif"/>
    <property type="match status" value="1"/>
</dbReference>
<evidence type="ECO:0000256" key="1">
    <source>
        <dbReference type="ARBA" id="ARBA00001953"/>
    </source>
</evidence>
<dbReference type="AlphaFoldDB" id="A0ABD7S197"/>
<dbReference type="NCBIfam" id="TIGR02712">
    <property type="entry name" value="urea_carbox"/>
    <property type="match status" value="1"/>
</dbReference>
<dbReference type="InterPro" id="IPR014084">
    <property type="entry name" value="Urea_COase"/>
</dbReference>
<dbReference type="Pfam" id="PF02786">
    <property type="entry name" value="CPSase_L_D2"/>
    <property type="match status" value="1"/>
</dbReference>
<dbReference type="Gene3D" id="3.30.1360.40">
    <property type="match status" value="1"/>
</dbReference>
<dbReference type="PANTHER" id="PTHR18866">
    <property type="entry name" value="CARBOXYLASE:PYRUVATE/ACETYL-COA/PROPIONYL-COA CARBOXYLASE"/>
    <property type="match status" value="1"/>
</dbReference>
<evidence type="ECO:0000259" key="16">
    <source>
        <dbReference type="PROSITE" id="PS50975"/>
    </source>
</evidence>
<feature type="domain" description="Lipoyl-binding" evidence="15">
    <location>
        <begin position="1145"/>
        <end position="1225"/>
    </location>
</feature>
<feature type="domain" description="Biotin carboxylation" evidence="17">
    <location>
        <begin position="1"/>
        <end position="450"/>
    </location>
</feature>
<dbReference type="SUPFAM" id="SSF51230">
    <property type="entry name" value="Single hybrid motif"/>
    <property type="match status" value="1"/>
</dbReference>
<dbReference type="SUPFAM" id="SSF160467">
    <property type="entry name" value="PH0987 N-terminal domain-like"/>
    <property type="match status" value="1"/>
</dbReference>
<evidence type="ECO:0000259" key="15">
    <source>
        <dbReference type="PROSITE" id="PS50968"/>
    </source>
</evidence>
<evidence type="ECO:0000256" key="9">
    <source>
        <dbReference type="ARBA" id="ARBA00022840"/>
    </source>
</evidence>
<dbReference type="SMART" id="SM00878">
    <property type="entry name" value="Biotin_carb_C"/>
    <property type="match status" value="1"/>
</dbReference>
<dbReference type="FunFam" id="3.40.50.20:FF:000010">
    <property type="entry name" value="Propionyl-CoA carboxylase subunit alpha"/>
    <property type="match status" value="1"/>
</dbReference>
<dbReference type="InterPro" id="IPR005479">
    <property type="entry name" value="CPAse_ATP-bd"/>
</dbReference>
<evidence type="ECO:0000313" key="19">
    <source>
        <dbReference type="Proteomes" id="UP000317327"/>
    </source>
</evidence>
<comment type="pathway">
    <text evidence="3">Lipid metabolism; malonyl-CoA biosynthesis; malonyl-CoA from acetyl-CoA: step 1/1.</text>
</comment>
<keyword evidence="9 13" id="KW-0067">ATP-binding</keyword>
<dbReference type="SMART" id="SM00797">
    <property type="entry name" value="AHS2"/>
    <property type="match status" value="1"/>
</dbReference>
<evidence type="ECO:0000256" key="4">
    <source>
        <dbReference type="ARBA" id="ARBA00011750"/>
    </source>
</evidence>
<evidence type="ECO:0000256" key="13">
    <source>
        <dbReference type="PROSITE-ProRule" id="PRU00409"/>
    </source>
</evidence>
<feature type="region of interest" description="Disordered" evidence="14">
    <location>
        <begin position="784"/>
        <end position="808"/>
    </location>
</feature>
<dbReference type="InterPro" id="IPR003833">
    <property type="entry name" value="CT_C_D"/>
</dbReference>
<keyword evidence="6 18" id="KW-0436">Ligase</keyword>
<dbReference type="Proteomes" id="UP000317327">
    <property type="component" value="Unassembled WGS sequence"/>
</dbReference>
<dbReference type="Pfam" id="PF00289">
    <property type="entry name" value="Biotin_carb_N"/>
    <property type="match status" value="1"/>
</dbReference>
<dbReference type="Pfam" id="PF02682">
    <property type="entry name" value="CT_C_D"/>
    <property type="match status" value="1"/>
</dbReference>
<dbReference type="SUPFAM" id="SSF56059">
    <property type="entry name" value="Glutathione synthetase ATP-binding domain-like"/>
    <property type="match status" value="1"/>
</dbReference>
<dbReference type="NCBIfam" id="TIGR00724">
    <property type="entry name" value="urea_amlyse_rel"/>
    <property type="match status" value="1"/>
</dbReference>
<dbReference type="EMBL" id="SCFV01000001">
    <property type="protein sequence ID" value="TRO21462.1"/>
    <property type="molecule type" value="Genomic_DNA"/>
</dbReference>
<comment type="subunit">
    <text evidence="4">Acetyl-CoA carboxylase is a heterohexamer of biotin carboxyl carrier protein, biotin carboxylase and the two subunits of carboxyl transferase in a 2:2 complex.</text>
</comment>
<comment type="cofactor">
    <cofactor evidence="1">
        <name>biotin</name>
        <dbReference type="ChEBI" id="CHEBI:57586"/>
    </cofactor>
</comment>
<evidence type="ECO:0000256" key="12">
    <source>
        <dbReference type="ARBA" id="ARBA00048600"/>
    </source>
</evidence>
<keyword evidence="10" id="KW-0092">Biotin</keyword>
<evidence type="ECO:0000256" key="7">
    <source>
        <dbReference type="ARBA" id="ARBA00022741"/>
    </source>
</evidence>
<dbReference type="InterPro" id="IPR050856">
    <property type="entry name" value="Biotin_carboxylase_complex"/>
</dbReference>
<evidence type="ECO:0000256" key="10">
    <source>
        <dbReference type="ARBA" id="ARBA00023267"/>
    </source>
</evidence>
<dbReference type="GO" id="GO:0005524">
    <property type="term" value="F:ATP binding"/>
    <property type="evidence" value="ECO:0007669"/>
    <property type="project" value="UniProtKB-UniRule"/>
</dbReference>
<dbReference type="Gene3D" id="3.30.470.20">
    <property type="entry name" value="ATP-grasp fold, B domain"/>
    <property type="match status" value="1"/>
</dbReference>
<evidence type="ECO:0000256" key="2">
    <source>
        <dbReference type="ARBA" id="ARBA00003761"/>
    </source>
</evidence>
<evidence type="ECO:0000256" key="11">
    <source>
        <dbReference type="ARBA" id="ARBA00033786"/>
    </source>
</evidence>
<dbReference type="SUPFAM" id="SSF50891">
    <property type="entry name" value="Cyclophilin-like"/>
    <property type="match status" value="2"/>
</dbReference>
<evidence type="ECO:0000313" key="18">
    <source>
        <dbReference type="EMBL" id="TRO21462.1"/>
    </source>
</evidence>
<dbReference type="InterPro" id="IPR005481">
    <property type="entry name" value="BC-like_N"/>
</dbReference>
<proteinExistence type="predicted"/>
<evidence type="ECO:0000256" key="14">
    <source>
        <dbReference type="SAM" id="MobiDB-lite"/>
    </source>
</evidence>
<dbReference type="SUPFAM" id="SSF52440">
    <property type="entry name" value="PreATP-grasp domain"/>
    <property type="match status" value="1"/>
</dbReference>
<gene>
    <name evidence="18" type="primary">uca</name>
    <name evidence="18" type="ORF">EQ836_02680</name>
</gene>
<dbReference type="Pfam" id="PF02626">
    <property type="entry name" value="CT_A_B"/>
    <property type="match status" value="1"/>
</dbReference>
<reference evidence="18 19" key="1">
    <citation type="submission" date="2019-01" db="EMBL/GenBank/DDBJ databases">
        <title>Whole genome shotgun sequencing of Pseudomonas spp. isolated by its ability to degrade furfural.</title>
        <authorList>
            <person name="Donoso R."/>
            <person name="Farkas C."/>
            <person name="Villegas P."/>
            <person name="Gonzales-Toro F."/>
            <person name="Guajardo-Parra M."/>
            <person name="Araya-Nail M."/>
            <person name="Morgante V."/>
            <person name="Perez-Pantoja D."/>
        </authorList>
    </citation>
    <scope>NUCLEOTIDE SEQUENCE [LARGE SCALE GENOMIC DNA]</scope>
    <source>
        <strain evidence="18 19">VN231</strain>
    </source>
</reference>
<keyword evidence="7 13" id="KW-0547">Nucleotide-binding</keyword>